<dbReference type="OrthoDB" id="445936at2759"/>
<keyword evidence="3" id="KW-1185">Reference proteome</keyword>
<dbReference type="Pfam" id="PF02171">
    <property type="entry name" value="Piwi"/>
    <property type="match status" value="1"/>
</dbReference>
<dbReference type="EMBL" id="CAJNDS010000502">
    <property type="protein sequence ID" value="CAE7212965.1"/>
    <property type="molecule type" value="Genomic_DNA"/>
</dbReference>
<sequence>MEQEVNHPTDGILAALHDVAKEVTQPIEYESWSSRLSVAYIMARRSVSTRFMTEECDNLPSGSYVDEGLIPGPASSDEGPGRFDFYLVSQTYVIGTAKPTLYSVLHNTSNFSKSEIIQLTYRLCAVYMTFAGMVSLPAPLKYAAKLLSLLSKCSDLPSQPSGEVKTWRPNLFFV</sequence>
<dbReference type="Proteomes" id="UP000604046">
    <property type="component" value="Unassembled WGS sequence"/>
</dbReference>
<dbReference type="GO" id="GO:0003676">
    <property type="term" value="F:nucleic acid binding"/>
    <property type="evidence" value="ECO:0007669"/>
    <property type="project" value="InterPro"/>
</dbReference>
<dbReference type="InterPro" id="IPR003165">
    <property type="entry name" value="Piwi"/>
</dbReference>
<dbReference type="PROSITE" id="PS50822">
    <property type="entry name" value="PIWI"/>
    <property type="match status" value="1"/>
</dbReference>
<dbReference type="InterPro" id="IPR036397">
    <property type="entry name" value="RNaseH_sf"/>
</dbReference>
<dbReference type="InterPro" id="IPR012337">
    <property type="entry name" value="RNaseH-like_sf"/>
</dbReference>
<dbReference type="AlphaFoldDB" id="A0A812JN24"/>
<evidence type="ECO:0000313" key="2">
    <source>
        <dbReference type="EMBL" id="CAE7212965.1"/>
    </source>
</evidence>
<reference evidence="2" key="1">
    <citation type="submission" date="2021-02" db="EMBL/GenBank/DDBJ databases">
        <authorList>
            <person name="Dougan E. K."/>
            <person name="Rhodes N."/>
            <person name="Thang M."/>
            <person name="Chan C."/>
        </authorList>
    </citation>
    <scope>NUCLEOTIDE SEQUENCE</scope>
</reference>
<feature type="domain" description="Piwi" evidence="1">
    <location>
        <begin position="1"/>
        <end position="155"/>
    </location>
</feature>
<proteinExistence type="predicted"/>
<organism evidence="2 3">
    <name type="scientific">Symbiodinium natans</name>
    <dbReference type="NCBI Taxonomy" id="878477"/>
    <lineage>
        <taxon>Eukaryota</taxon>
        <taxon>Sar</taxon>
        <taxon>Alveolata</taxon>
        <taxon>Dinophyceae</taxon>
        <taxon>Suessiales</taxon>
        <taxon>Symbiodiniaceae</taxon>
        <taxon>Symbiodinium</taxon>
    </lineage>
</organism>
<dbReference type="SUPFAM" id="SSF53098">
    <property type="entry name" value="Ribonuclease H-like"/>
    <property type="match status" value="1"/>
</dbReference>
<dbReference type="Gene3D" id="3.30.420.10">
    <property type="entry name" value="Ribonuclease H-like superfamily/Ribonuclease H"/>
    <property type="match status" value="1"/>
</dbReference>
<evidence type="ECO:0000259" key="1">
    <source>
        <dbReference type="PROSITE" id="PS50822"/>
    </source>
</evidence>
<name>A0A812JN24_9DINO</name>
<accession>A0A812JN24</accession>
<protein>
    <submittedName>
        <fullName evidence="2">Piwi protein</fullName>
    </submittedName>
</protein>
<dbReference type="PANTHER" id="PTHR22891">
    <property type="entry name" value="EUKARYOTIC TRANSLATION INITIATION FACTOR 2C"/>
    <property type="match status" value="1"/>
</dbReference>
<evidence type="ECO:0000313" key="3">
    <source>
        <dbReference type="Proteomes" id="UP000604046"/>
    </source>
</evidence>
<gene>
    <name evidence="2" type="primary">piwi</name>
    <name evidence="2" type="ORF">SNAT2548_LOCUS7266</name>
</gene>
<comment type="caution">
    <text evidence="2">The sequence shown here is derived from an EMBL/GenBank/DDBJ whole genome shotgun (WGS) entry which is preliminary data.</text>
</comment>